<dbReference type="GO" id="GO:0016567">
    <property type="term" value="P:protein ubiquitination"/>
    <property type="evidence" value="ECO:0007669"/>
    <property type="project" value="InterPro"/>
</dbReference>
<dbReference type="GO" id="GO:0019005">
    <property type="term" value="C:SCF ubiquitin ligase complex"/>
    <property type="evidence" value="ECO:0007669"/>
    <property type="project" value="InterPro"/>
</dbReference>
<reference evidence="5" key="3">
    <citation type="submission" date="2025-04" db="UniProtKB">
        <authorList>
            <consortium name="RefSeq"/>
        </authorList>
    </citation>
    <scope>IDENTIFICATION</scope>
</reference>
<dbReference type="Proteomes" id="UP000186698">
    <property type="component" value="Chromosome 8S"/>
</dbReference>
<dbReference type="InterPro" id="IPR015943">
    <property type="entry name" value="WD40/YVTN_repeat-like_dom_sf"/>
</dbReference>
<gene>
    <name evidence="5 6" type="primary">fbxw5.S</name>
    <name evidence="5" type="synonym">fbw5</name>
    <name evidence="5" type="synonym">fbxw5</name>
    <name evidence="3" type="synonym">MGC80471</name>
</gene>
<dbReference type="GO" id="GO:0080008">
    <property type="term" value="C:Cul4-RING E3 ubiquitin ligase complex"/>
    <property type="evidence" value="ECO:0007669"/>
    <property type="project" value="InterPro"/>
</dbReference>
<dbReference type="SMART" id="SM00256">
    <property type="entry name" value="FBOX"/>
    <property type="match status" value="1"/>
</dbReference>
<evidence type="ECO:0000313" key="3">
    <source>
        <dbReference type="EMBL" id="AAH77820.1"/>
    </source>
</evidence>
<dbReference type="Pfam" id="PF12937">
    <property type="entry name" value="F-box-like"/>
    <property type="match status" value="1"/>
</dbReference>
<name>Q6DD10_XENLA</name>
<reference evidence="3" key="2">
    <citation type="submission" date="2004-07" db="EMBL/GenBank/DDBJ databases">
        <authorList>
            <consortium name="NIH - Xenopus Gene Collection (XGC) project"/>
        </authorList>
    </citation>
    <scope>NUCLEOTIDE SEQUENCE [LARGE SCALE MRNA]</scope>
    <source>
        <tissue evidence="3">Embryo</tissue>
    </source>
</reference>
<feature type="region of interest" description="Disordered" evidence="1">
    <location>
        <begin position="157"/>
        <end position="192"/>
    </location>
</feature>
<proteinExistence type="evidence at transcript level"/>
<dbReference type="OrthoDB" id="192402at2759"/>
<dbReference type="CTD" id="446791"/>
<dbReference type="AGR" id="Xenbase:XB-GENE-6255343"/>
<evidence type="ECO:0000259" key="2">
    <source>
        <dbReference type="PROSITE" id="PS50181"/>
    </source>
</evidence>
<evidence type="ECO:0000313" key="5">
    <source>
        <dbReference type="RefSeq" id="NP_001086956.1"/>
    </source>
</evidence>
<dbReference type="CDD" id="cd22132">
    <property type="entry name" value="F-box_FBXW5"/>
    <property type="match status" value="1"/>
</dbReference>
<dbReference type="KEGG" id="xla:446791"/>
<dbReference type="Gene3D" id="1.20.1280.50">
    <property type="match status" value="1"/>
</dbReference>
<dbReference type="EMBL" id="BC077820">
    <property type="protein sequence ID" value="AAH77820.1"/>
    <property type="molecule type" value="mRNA"/>
</dbReference>
<dbReference type="AlphaFoldDB" id="Q6DD10"/>
<dbReference type="PANTHER" id="PTHR20995:SF17">
    <property type="entry name" value="F-BOX_WD REPEAT-CONTAINING PROTEIN 5"/>
    <property type="match status" value="1"/>
</dbReference>
<dbReference type="Xenbase" id="XB-GENE-6255343">
    <property type="gene designation" value="fbxw5.S"/>
</dbReference>
<feature type="compositionally biased region" description="Acidic residues" evidence="1">
    <location>
        <begin position="172"/>
        <end position="192"/>
    </location>
</feature>
<dbReference type="GeneID" id="446791"/>
<dbReference type="RefSeq" id="NP_001086956.1">
    <property type="nucleotide sequence ID" value="NM_001093487.1"/>
</dbReference>
<reference evidence="5" key="1">
    <citation type="journal article" date="2002" name="Dev. Dyn.">
        <title>Genetic and genomic tools for Xenopus research: The NIH Xenopus initiative.</title>
        <authorList>
            <person name="Klein S.L."/>
            <person name="Strausberg R.L."/>
            <person name="Wagner L."/>
            <person name="Pontius J."/>
            <person name="Clifton S.W."/>
            <person name="Richardson P."/>
        </authorList>
    </citation>
    <scope>NUCLEOTIDE SEQUENCE</scope>
</reference>
<evidence type="ECO:0000313" key="6">
    <source>
        <dbReference type="Xenbase" id="XB-GENE-6255343"/>
    </source>
</evidence>
<keyword evidence="4" id="KW-1185">Reference proteome</keyword>
<dbReference type="Bgee" id="446791">
    <property type="expression patterns" value="Expressed in internal ear and 19 other cell types or tissues"/>
</dbReference>
<sequence>MERIGPSLLPDTILYQIFQSLGPLDLLSAGLVCRRWYNVSRDDFLWKDLFYRHYRVQRHILRCPGAESWYEEFQRVSDTVPCVEVQRLREHGDQVLHISFSHSGDRFASCSKDCTIKDVESENVNVVKRLFKIQNLNASTIRMVMVASSPDLLVEVAENSEESAKSPPPPQAEEEEEGDRGEGEVEEDGETDMAEDIEEEFQIFRDNGEEGLPRPILSENQFETKVAQLYARYRTKSNDGGPKTTEGNQDKKYLIFTTGYLTYAPHQIGESPASMAAAVPSPGQ</sequence>
<dbReference type="InterPro" id="IPR036047">
    <property type="entry name" value="F-box-like_dom_sf"/>
</dbReference>
<protein>
    <submittedName>
        <fullName evidence="5">F-box and WD repeat domain containing 5 S homeolog</fullName>
    </submittedName>
    <submittedName>
        <fullName evidence="3">MGC80471 protein</fullName>
    </submittedName>
</protein>
<dbReference type="PROSITE" id="PS50181">
    <property type="entry name" value="FBOX"/>
    <property type="match status" value="1"/>
</dbReference>
<dbReference type="PANTHER" id="PTHR20995">
    <property type="entry name" value="F-BOX/WD REPEAT-CONTAINING PROTEIN 5"/>
    <property type="match status" value="1"/>
</dbReference>
<evidence type="ECO:0000313" key="4">
    <source>
        <dbReference type="Proteomes" id="UP000186698"/>
    </source>
</evidence>
<dbReference type="InterPro" id="IPR001810">
    <property type="entry name" value="F-box_dom"/>
</dbReference>
<accession>Q6DD10</accession>
<dbReference type="InterPro" id="IPR042508">
    <property type="entry name" value="FBXW5"/>
</dbReference>
<organism evidence="3">
    <name type="scientific">Xenopus laevis</name>
    <name type="common">African clawed frog</name>
    <dbReference type="NCBI Taxonomy" id="8355"/>
    <lineage>
        <taxon>Eukaryota</taxon>
        <taxon>Metazoa</taxon>
        <taxon>Chordata</taxon>
        <taxon>Craniata</taxon>
        <taxon>Vertebrata</taxon>
        <taxon>Euteleostomi</taxon>
        <taxon>Amphibia</taxon>
        <taxon>Batrachia</taxon>
        <taxon>Anura</taxon>
        <taxon>Pipoidea</taxon>
        <taxon>Pipidae</taxon>
        <taxon>Xenopodinae</taxon>
        <taxon>Xenopus</taxon>
        <taxon>Xenopus</taxon>
    </lineage>
</organism>
<dbReference type="Gene3D" id="2.130.10.10">
    <property type="entry name" value="YVTN repeat-like/Quinoprotein amine dehydrogenase"/>
    <property type="match status" value="1"/>
</dbReference>
<dbReference type="SUPFAM" id="SSF81383">
    <property type="entry name" value="F-box domain"/>
    <property type="match status" value="1"/>
</dbReference>
<feature type="domain" description="F-box" evidence="2">
    <location>
        <begin position="3"/>
        <end position="49"/>
    </location>
</feature>
<dbReference type="SUPFAM" id="SSF117289">
    <property type="entry name" value="Nucleoporin domain"/>
    <property type="match status" value="1"/>
</dbReference>
<evidence type="ECO:0000256" key="1">
    <source>
        <dbReference type="SAM" id="MobiDB-lite"/>
    </source>
</evidence>